<dbReference type="InterPro" id="IPR017441">
    <property type="entry name" value="Protein_kinase_ATP_BS"/>
</dbReference>
<dbReference type="Pfam" id="PF03793">
    <property type="entry name" value="PASTA"/>
    <property type="match status" value="3"/>
</dbReference>
<dbReference type="CDD" id="cd06577">
    <property type="entry name" value="PASTA_pknB"/>
    <property type="match status" value="3"/>
</dbReference>
<evidence type="ECO:0000256" key="3">
    <source>
        <dbReference type="ARBA" id="ARBA00022679"/>
    </source>
</evidence>
<dbReference type="FunFam" id="3.30.200.20:FF:000035">
    <property type="entry name" value="Serine/threonine protein kinase Stk1"/>
    <property type="match status" value="1"/>
</dbReference>
<feature type="domain" description="Protein kinase" evidence="13">
    <location>
        <begin position="11"/>
        <end position="278"/>
    </location>
</feature>
<comment type="caution">
    <text evidence="15">The sequence shown here is derived from an EMBL/GenBank/DDBJ whole genome shotgun (WGS) entry which is preliminary data.</text>
</comment>
<evidence type="ECO:0000256" key="11">
    <source>
        <dbReference type="SAM" id="MobiDB-lite"/>
    </source>
</evidence>
<evidence type="ECO:0000256" key="2">
    <source>
        <dbReference type="ARBA" id="ARBA00022527"/>
    </source>
</evidence>
<evidence type="ECO:0000256" key="4">
    <source>
        <dbReference type="ARBA" id="ARBA00022737"/>
    </source>
</evidence>
<accession>D4YQN5</accession>
<evidence type="ECO:0000256" key="6">
    <source>
        <dbReference type="ARBA" id="ARBA00022777"/>
    </source>
</evidence>
<name>D4YQN5_9MICO</name>
<dbReference type="SUPFAM" id="SSF56112">
    <property type="entry name" value="Protein kinase-like (PK-like)"/>
    <property type="match status" value="1"/>
</dbReference>
<evidence type="ECO:0000256" key="10">
    <source>
        <dbReference type="PROSITE-ProRule" id="PRU10141"/>
    </source>
</evidence>
<feature type="binding site" evidence="10">
    <location>
        <position position="40"/>
    </location>
    <ligand>
        <name>ATP</name>
        <dbReference type="ChEBI" id="CHEBI:30616"/>
    </ligand>
</feature>
<dbReference type="FunFam" id="1.10.510.10:FF:000021">
    <property type="entry name" value="Serine/threonine protein kinase"/>
    <property type="match status" value="1"/>
</dbReference>
<evidence type="ECO:0000313" key="16">
    <source>
        <dbReference type="Proteomes" id="UP000005714"/>
    </source>
</evidence>
<feature type="transmembrane region" description="Helical" evidence="12">
    <location>
        <begin position="360"/>
        <end position="380"/>
    </location>
</feature>
<dbReference type="InterPro" id="IPR000719">
    <property type="entry name" value="Prot_kinase_dom"/>
</dbReference>
<dbReference type="NCBIfam" id="NF033483">
    <property type="entry name" value="PknB_PASTA_kin"/>
    <property type="match status" value="1"/>
</dbReference>
<keyword evidence="6 15" id="KW-0418">Kinase</keyword>
<proteinExistence type="predicted"/>
<dbReference type="PROSITE" id="PS51178">
    <property type="entry name" value="PASTA"/>
    <property type="match status" value="3"/>
</dbReference>
<feature type="region of interest" description="Disordered" evidence="11">
    <location>
        <begin position="479"/>
        <end position="508"/>
    </location>
</feature>
<dbReference type="PROSITE" id="PS50011">
    <property type="entry name" value="PROTEIN_KINASE_DOM"/>
    <property type="match status" value="1"/>
</dbReference>
<evidence type="ECO:0000256" key="9">
    <source>
        <dbReference type="ARBA" id="ARBA00048679"/>
    </source>
</evidence>
<dbReference type="EC" id="2.7.11.1" evidence="1"/>
<dbReference type="Pfam" id="PF00069">
    <property type="entry name" value="Pkinase"/>
    <property type="match status" value="1"/>
</dbReference>
<keyword evidence="2" id="KW-0723">Serine/threonine-protein kinase</keyword>
<dbReference type="GO" id="GO:0005524">
    <property type="term" value="F:ATP binding"/>
    <property type="evidence" value="ECO:0007669"/>
    <property type="project" value="UniProtKB-UniRule"/>
</dbReference>
<dbReference type="CDD" id="cd14014">
    <property type="entry name" value="STKc_PknB_like"/>
    <property type="match status" value="1"/>
</dbReference>
<feature type="domain" description="PASTA" evidence="14">
    <location>
        <begin position="454"/>
        <end position="521"/>
    </location>
</feature>
<evidence type="ECO:0000256" key="8">
    <source>
        <dbReference type="ARBA" id="ARBA00047899"/>
    </source>
</evidence>
<reference evidence="15 16" key="1">
    <citation type="submission" date="2010-04" db="EMBL/GenBank/DDBJ databases">
        <authorList>
            <person name="Qin X."/>
            <person name="Bachman B."/>
            <person name="Battles P."/>
            <person name="Bell A."/>
            <person name="Bess C."/>
            <person name="Bickham C."/>
            <person name="Chaboub L."/>
            <person name="Chen D."/>
            <person name="Coyle M."/>
            <person name="Deiros D.R."/>
            <person name="Dinh H."/>
            <person name="Forbes L."/>
            <person name="Fowler G."/>
            <person name="Francisco L."/>
            <person name="Fu Q."/>
            <person name="Gubbala S."/>
            <person name="Hale W."/>
            <person name="Han Y."/>
            <person name="Hemphill L."/>
            <person name="Highlander S.K."/>
            <person name="Hirani K."/>
            <person name="Hogues M."/>
            <person name="Jackson L."/>
            <person name="Jakkamsetti A."/>
            <person name="Javaid M."/>
            <person name="Jiang H."/>
            <person name="Korchina V."/>
            <person name="Kovar C."/>
            <person name="Lara F."/>
            <person name="Lee S."/>
            <person name="Mata R."/>
            <person name="Mathew T."/>
            <person name="Moen C."/>
            <person name="Morales K."/>
            <person name="Munidasa M."/>
            <person name="Nazareth L."/>
            <person name="Ngo R."/>
            <person name="Nguyen L."/>
            <person name="Okwuonu G."/>
            <person name="Ongeri F."/>
            <person name="Patil S."/>
            <person name="Petrosino J."/>
            <person name="Pham C."/>
            <person name="Pham P."/>
            <person name="Pu L.-L."/>
            <person name="Puazo M."/>
            <person name="Raj R."/>
            <person name="Reid J."/>
            <person name="Rouhana J."/>
            <person name="Saada N."/>
            <person name="Shang Y."/>
            <person name="Simmons D."/>
            <person name="Thornton R."/>
            <person name="Warren J."/>
            <person name="Weissenberger G."/>
            <person name="Zhang J."/>
            <person name="Zhang L."/>
            <person name="Zhou C."/>
            <person name="Zhu D."/>
            <person name="Muzny D."/>
            <person name="Worley K."/>
            <person name="Gibbs R."/>
        </authorList>
    </citation>
    <scope>NUCLEOTIDE SEQUENCE [LARGE SCALE GENOMIC DNA]</scope>
    <source>
        <strain evidence="15 16">ATCC 49030</strain>
    </source>
</reference>
<dbReference type="GO" id="GO:0106310">
    <property type="term" value="F:protein serine kinase activity"/>
    <property type="evidence" value="ECO:0007669"/>
    <property type="project" value="RHEA"/>
</dbReference>
<keyword evidence="7 10" id="KW-0067">ATP-binding</keyword>
<feature type="domain" description="PASTA" evidence="14">
    <location>
        <begin position="384"/>
        <end position="453"/>
    </location>
</feature>
<keyword evidence="5 10" id="KW-0547">Nucleotide-binding</keyword>
<dbReference type="PROSITE" id="PS00107">
    <property type="entry name" value="PROTEIN_KINASE_ATP"/>
    <property type="match status" value="1"/>
</dbReference>
<dbReference type="Gene3D" id="3.30.10.20">
    <property type="match status" value="3"/>
</dbReference>
<dbReference type="PANTHER" id="PTHR43289">
    <property type="entry name" value="MITOGEN-ACTIVATED PROTEIN KINASE KINASE KINASE 20-RELATED"/>
    <property type="match status" value="1"/>
</dbReference>
<keyword evidence="3 15" id="KW-0808">Transferase</keyword>
<evidence type="ECO:0000259" key="14">
    <source>
        <dbReference type="PROSITE" id="PS51178"/>
    </source>
</evidence>
<comment type="catalytic activity">
    <reaction evidence="8">
        <text>L-threonyl-[protein] + ATP = O-phospho-L-threonyl-[protein] + ADP + H(+)</text>
        <dbReference type="Rhea" id="RHEA:46608"/>
        <dbReference type="Rhea" id="RHEA-COMP:11060"/>
        <dbReference type="Rhea" id="RHEA-COMP:11605"/>
        <dbReference type="ChEBI" id="CHEBI:15378"/>
        <dbReference type="ChEBI" id="CHEBI:30013"/>
        <dbReference type="ChEBI" id="CHEBI:30616"/>
        <dbReference type="ChEBI" id="CHEBI:61977"/>
        <dbReference type="ChEBI" id="CHEBI:456216"/>
        <dbReference type="EC" id="2.7.11.1"/>
    </reaction>
</comment>
<dbReference type="Gene3D" id="3.30.200.20">
    <property type="entry name" value="Phosphorylase Kinase, domain 1"/>
    <property type="match status" value="1"/>
</dbReference>
<keyword evidence="4" id="KW-0677">Repeat</keyword>
<dbReference type="PROSITE" id="PS00108">
    <property type="entry name" value="PROTEIN_KINASE_ST"/>
    <property type="match status" value="1"/>
</dbReference>
<evidence type="ECO:0000256" key="5">
    <source>
        <dbReference type="ARBA" id="ARBA00022741"/>
    </source>
</evidence>
<sequence>MNAERILSGRYEIKELLGRGGMAEVHAGWDTRLGRRVAIKLLRSDLARDPSFHERIKREAQSAARLNHPGIVGVYDSGEETFTESGGGEVQVPFIVMEFVEGQTLREVITQHGPLTTQESLDVVAGILAPLDYSHRKGIVHRDIKPANVMLTPEGDIKVMDFGIARALEDTSSLTQTQSVVGTAQYLSPEQAKGEVVDARSDLYSTACVLYELLTGRPPFVGDSQLAVAYQHVGETPKAPSELNHNLSPAVDRLLMHALQKERDDRYQEAFTFREDVLCARDGRPMSIDSEATTQLMNQPYASETATRVMATPADYQPEYGSGSAHASQPGTEPGIMTSAVATVQEEEPDPERDRKRRGLMWTGIAMIVLVLAGLAFWVYQASKPPEIVTVQLADLSDKSVEEAKAYLQQNNLVAKEEEVADNDIKEGNVVSTDPGPGTEVPEGETIVLKVSTGPEDVKIPDLKGMSEAQARQELEKVGLNAGSNIEENSPDEDKGTVLSTEPKKGSTVKAGSTVDLVLSSGKVKVPDVIGMTKDDACGALEDKKTQLKCDVKEVETSDHTEGEVFEQSLQGGSTADQHSTVTIRVAKAPPPPSPEPSEAPEPSRPPFFPPAPSENDVQQRIP</sequence>
<evidence type="ECO:0000313" key="15">
    <source>
        <dbReference type="EMBL" id="EFG46523.1"/>
    </source>
</evidence>
<dbReference type="AlphaFoldDB" id="D4YQN5"/>
<feature type="compositionally biased region" description="Pro residues" evidence="11">
    <location>
        <begin position="589"/>
        <end position="613"/>
    </location>
</feature>
<feature type="domain" description="PASTA" evidence="14">
    <location>
        <begin position="522"/>
        <end position="588"/>
    </location>
</feature>
<evidence type="ECO:0000256" key="12">
    <source>
        <dbReference type="SAM" id="Phobius"/>
    </source>
</evidence>
<dbReference type="Proteomes" id="UP000005714">
    <property type="component" value="Unassembled WGS sequence"/>
</dbReference>
<evidence type="ECO:0000259" key="13">
    <source>
        <dbReference type="PROSITE" id="PS50011"/>
    </source>
</evidence>
<dbReference type="InterPro" id="IPR005543">
    <property type="entry name" value="PASTA_dom"/>
</dbReference>
<dbReference type="GO" id="GO:0045717">
    <property type="term" value="P:negative regulation of fatty acid biosynthetic process"/>
    <property type="evidence" value="ECO:0007669"/>
    <property type="project" value="UniProtKB-ARBA"/>
</dbReference>
<dbReference type="SMART" id="SM00740">
    <property type="entry name" value="PASTA"/>
    <property type="match status" value="3"/>
</dbReference>
<feature type="compositionally biased region" description="Basic and acidic residues" evidence="11">
    <location>
        <begin position="554"/>
        <end position="563"/>
    </location>
</feature>
<evidence type="ECO:0000256" key="7">
    <source>
        <dbReference type="ARBA" id="ARBA00022840"/>
    </source>
</evidence>
<keyword evidence="12" id="KW-1133">Transmembrane helix</keyword>
<dbReference type="STRING" id="585530.HMPREF0183_2245"/>
<dbReference type="GO" id="GO:0004674">
    <property type="term" value="F:protein serine/threonine kinase activity"/>
    <property type="evidence" value="ECO:0007669"/>
    <property type="project" value="UniProtKB-KW"/>
</dbReference>
<dbReference type="EMBL" id="ADNU01000074">
    <property type="protein sequence ID" value="EFG46523.1"/>
    <property type="molecule type" value="Genomic_DNA"/>
</dbReference>
<evidence type="ECO:0000256" key="1">
    <source>
        <dbReference type="ARBA" id="ARBA00012513"/>
    </source>
</evidence>
<dbReference type="Gene3D" id="1.10.510.10">
    <property type="entry name" value="Transferase(Phosphotransferase) domain 1"/>
    <property type="match status" value="1"/>
</dbReference>
<dbReference type="RefSeq" id="WP_005886079.1">
    <property type="nucleotide sequence ID" value="NZ_ADNU01000074.1"/>
</dbReference>
<keyword evidence="16" id="KW-1185">Reference proteome</keyword>
<gene>
    <name evidence="15" type="primary">pknB</name>
    <name evidence="15" type="ORF">HMPREF0183_2245</name>
</gene>
<feature type="region of interest" description="Disordered" evidence="11">
    <location>
        <begin position="554"/>
        <end position="623"/>
    </location>
</feature>
<dbReference type="eggNOG" id="COG0515">
    <property type="taxonomic scope" value="Bacteria"/>
</dbReference>
<protein>
    <recommendedName>
        <fullName evidence="1">non-specific serine/threonine protein kinase</fullName>
        <ecNumber evidence="1">2.7.11.1</ecNumber>
    </recommendedName>
</protein>
<keyword evidence="12" id="KW-0472">Membrane</keyword>
<comment type="catalytic activity">
    <reaction evidence="9">
        <text>L-seryl-[protein] + ATP = O-phospho-L-seryl-[protein] + ADP + H(+)</text>
        <dbReference type="Rhea" id="RHEA:17989"/>
        <dbReference type="Rhea" id="RHEA-COMP:9863"/>
        <dbReference type="Rhea" id="RHEA-COMP:11604"/>
        <dbReference type="ChEBI" id="CHEBI:15378"/>
        <dbReference type="ChEBI" id="CHEBI:29999"/>
        <dbReference type="ChEBI" id="CHEBI:30616"/>
        <dbReference type="ChEBI" id="CHEBI:83421"/>
        <dbReference type="ChEBI" id="CHEBI:456216"/>
        <dbReference type="EC" id="2.7.11.1"/>
    </reaction>
</comment>
<dbReference type="InterPro" id="IPR008271">
    <property type="entry name" value="Ser/Thr_kinase_AS"/>
</dbReference>
<dbReference type="InterPro" id="IPR011009">
    <property type="entry name" value="Kinase-like_dom_sf"/>
</dbReference>
<keyword evidence="12" id="KW-0812">Transmembrane</keyword>
<dbReference type="SMART" id="SM00220">
    <property type="entry name" value="S_TKc"/>
    <property type="match status" value="1"/>
</dbReference>
<feature type="compositionally biased region" description="Polar residues" evidence="11">
    <location>
        <begin position="568"/>
        <end position="583"/>
    </location>
</feature>
<dbReference type="PANTHER" id="PTHR43289:SF6">
    <property type="entry name" value="SERINE_THREONINE-PROTEIN KINASE NEKL-3"/>
    <property type="match status" value="1"/>
</dbReference>
<organism evidence="15 16">
    <name type="scientific">Brevibacterium mcbrellneri ATCC 49030</name>
    <dbReference type="NCBI Taxonomy" id="585530"/>
    <lineage>
        <taxon>Bacteria</taxon>
        <taxon>Bacillati</taxon>
        <taxon>Actinomycetota</taxon>
        <taxon>Actinomycetes</taxon>
        <taxon>Micrococcales</taxon>
        <taxon>Brevibacteriaceae</taxon>
        <taxon>Brevibacterium</taxon>
    </lineage>
</organism>
<dbReference type="OrthoDB" id="9762169at2"/>